<dbReference type="RefSeq" id="WP_341411052.1">
    <property type="nucleotide sequence ID" value="NZ_JBBUTH010000007.1"/>
</dbReference>
<evidence type="ECO:0000313" key="3">
    <source>
        <dbReference type="Proteomes" id="UP001365405"/>
    </source>
</evidence>
<sequence length="110" mass="11479">MNPVHALQPQADPAPDDEATLPCPHALIAGTLALMTTWADPAPGSALDVAGLRSLLARKVVSNLFFLAEHPALSPAMRQVMTQARERWQGLTHAVPAGGAALAAGGAFWH</sequence>
<dbReference type="Proteomes" id="UP001365405">
    <property type="component" value="Unassembled WGS sequence"/>
</dbReference>
<evidence type="ECO:0000256" key="1">
    <source>
        <dbReference type="SAM" id="MobiDB-lite"/>
    </source>
</evidence>
<comment type="caution">
    <text evidence="2">The sequence shown here is derived from an EMBL/GenBank/DDBJ whole genome shotgun (WGS) entry which is preliminary data.</text>
</comment>
<reference evidence="2 3" key="1">
    <citation type="submission" date="2024-04" db="EMBL/GenBank/DDBJ databases">
        <title>Novel species of the genus Ideonella isolated from streams.</title>
        <authorList>
            <person name="Lu H."/>
        </authorList>
    </citation>
    <scope>NUCLEOTIDE SEQUENCE [LARGE SCALE GENOMIC DNA]</scope>
    <source>
        <strain evidence="2 3">DXS22W</strain>
    </source>
</reference>
<keyword evidence="3" id="KW-1185">Reference proteome</keyword>
<organism evidence="2 3">
    <name type="scientific">Pseudaquabacterium inlustre</name>
    <dbReference type="NCBI Taxonomy" id="2984192"/>
    <lineage>
        <taxon>Bacteria</taxon>
        <taxon>Pseudomonadati</taxon>
        <taxon>Pseudomonadota</taxon>
        <taxon>Betaproteobacteria</taxon>
        <taxon>Burkholderiales</taxon>
        <taxon>Sphaerotilaceae</taxon>
        <taxon>Pseudaquabacterium</taxon>
    </lineage>
</organism>
<name>A0ABU9CHP0_9BURK</name>
<accession>A0ABU9CHP0</accession>
<dbReference type="EMBL" id="JBBUTH010000007">
    <property type="protein sequence ID" value="MEK8051368.1"/>
    <property type="molecule type" value="Genomic_DNA"/>
</dbReference>
<protein>
    <submittedName>
        <fullName evidence="2">Uncharacterized protein</fullName>
    </submittedName>
</protein>
<evidence type="ECO:0000313" key="2">
    <source>
        <dbReference type="EMBL" id="MEK8051368.1"/>
    </source>
</evidence>
<feature type="region of interest" description="Disordered" evidence="1">
    <location>
        <begin position="1"/>
        <end position="20"/>
    </location>
</feature>
<gene>
    <name evidence="2" type="ORF">AACH10_14040</name>
</gene>
<proteinExistence type="predicted"/>